<evidence type="ECO:0000259" key="3">
    <source>
        <dbReference type="Pfam" id="PF25917"/>
    </source>
</evidence>
<keyword evidence="2" id="KW-0472">Membrane</keyword>
<dbReference type="Gene3D" id="2.40.50.100">
    <property type="match status" value="1"/>
</dbReference>
<dbReference type="Proteomes" id="UP000050786">
    <property type="component" value="Unassembled WGS sequence"/>
</dbReference>
<evidence type="ECO:0000313" key="5">
    <source>
        <dbReference type="Proteomes" id="UP000050786"/>
    </source>
</evidence>
<dbReference type="AlphaFoldDB" id="A0A0P1EJT8"/>
<feature type="coiled-coil region" evidence="1">
    <location>
        <begin position="186"/>
        <end position="224"/>
    </location>
</feature>
<proteinExistence type="predicted"/>
<name>A0A0P1EJT8_9RHOB</name>
<feature type="transmembrane region" description="Helical" evidence="2">
    <location>
        <begin position="386"/>
        <end position="408"/>
    </location>
</feature>
<organism evidence="4 5">
    <name type="scientific">Ruegeria atlantica</name>
    <dbReference type="NCBI Taxonomy" id="81569"/>
    <lineage>
        <taxon>Bacteria</taxon>
        <taxon>Pseudomonadati</taxon>
        <taxon>Pseudomonadota</taxon>
        <taxon>Alphaproteobacteria</taxon>
        <taxon>Rhodobacterales</taxon>
        <taxon>Roseobacteraceae</taxon>
        <taxon>Ruegeria</taxon>
    </lineage>
</organism>
<dbReference type="InterPro" id="IPR058625">
    <property type="entry name" value="MdtA-like_BSH"/>
</dbReference>
<evidence type="ECO:0000313" key="4">
    <source>
        <dbReference type="EMBL" id="CUH41184.1"/>
    </source>
</evidence>
<dbReference type="SUPFAM" id="SSF111369">
    <property type="entry name" value="HlyD-like secretion proteins"/>
    <property type="match status" value="2"/>
</dbReference>
<feature type="domain" description="Multidrug resistance protein MdtA-like barrel-sandwich hybrid" evidence="3">
    <location>
        <begin position="73"/>
        <end position="250"/>
    </location>
</feature>
<gene>
    <name evidence="4" type="primary">yibH_1</name>
    <name evidence="4" type="ORF">RUM4293_00048</name>
</gene>
<protein>
    <submittedName>
        <fullName evidence="4">Inner membrane protein YibH</fullName>
    </submittedName>
</protein>
<keyword evidence="2" id="KW-1133">Transmembrane helix</keyword>
<evidence type="ECO:0000256" key="2">
    <source>
        <dbReference type="SAM" id="Phobius"/>
    </source>
</evidence>
<dbReference type="Gene3D" id="1.10.287.470">
    <property type="entry name" value="Helix hairpin bin"/>
    <property type="match status" value="1"/>
</dbReference>
<feature type="transmembrane region" description="Helical" evidence="2">
    <location>
        <begin position="42"/>
        <end position="61"/>
    </location>
</feature>
<dbReference type="InterPro" id="IPR050393">
    <property type="entry name" value="MFP_Efflux_Pump"/>
</dbReference>
<keyword evidence="5" id="KW-1185">Reference proteome</keyword>
<evidence type="ECO:0000256" key="1">
    <source>
        <dbReference type="SAM" id="Coils"/>
    </source>
</evidence>
<sequence length="411" mass="45133">MLEFLLCSLVTIFPDYLFRRYWQGKKWGQEINLFSVWYELRYGLTTCLLLTLALITVVFYYHPSATNVRSFFRTVTILPETGGRVSEVLVENGQSVKGGQLLFRLDSTSQEAAVLAAKTRILQTEASIPIAEANLAAASATVEMAKANLAQAEYDLAQERELADKNSGAALEQRLVRASNLALVRQNELEAAKANQLAAQERLKEQIPAELEAAKASLEQAEAELAKTYIYAGVDGSVEQFTLQVGDYVNPILRPAGILIPEKFSSNKRFLASFGQISAPVIKVGSYAEMSCLSKPFTVIPMVVVDIQDVLPSGQIRQEDRLLDPQIGLLPGSLTVFLEPVYPGSVDEVFTGSTCLANAYSDHHDVLHEGDVGSVERVYLHAVDTLGLVHAIILRIQVFMLPVFSLVLSGH</sequence>
<dbReference type="RefSeq" id="WP_058271339.1">
    <property type="nucleotide sequence ID" value="NZ_CYPS01000003.1"/>
</dbReference>
<dbReference type="PANTHER" id="PTHR30367">
    <property type="entry name" value="P-HYDROXYBENZOIC ACID EFFLUX PUMP SUBUNIT AAEA-RELATED"/>
    <property type="match status" value="1"/>
</dbReference>
<keyword evidence="2" id="KW-0812">Transmembrane</keyword>
<dbReference type="EMBL" id="CYPS01000003">
    <property type="protein sequence ID" value="CUH41184.1"/>
    <property type="molecule type" value="Genomic_DNA"/>
</dbReference>
<feature type="coiled-coil region" evidence="1">
    <location>
        <begin position="135"/>
        <end position="162"/>
    </location>
</feature>
<dbReference type="PANTHER" id="PTHR30367:SF12">
    <property type="entry name" value="P-HYDROXYBENZOIC ACID EFFLUX PUMP SUBUNIT AAEA"/>
    <property type="match status" value="1"/>
</dbReference>
<keyword evidence="1" id="KW-0175">Coiled coil</keyword>
<accession>A0A0P1EJT8</accession>
<dbReference type="Pfam" id="PF25917">
    <property type="entry name" value="BSH_RND"/>
    <property type="match status" value="1"/>
</dbReference>
<reference evidence="5" key="1">
    <citation type="submission" date="2015-09" db="EMBL/GenBank/DDBJ databases">
        <authorList>
            <person name="Rodrigo-Torres L."/>
            <person name="Arahal D.R."/>
        </authorList>
    </citation>
    <scope>NUCLEOTIDE SEQUENCE [LARGE SCALE GENOMIC DNA]</scope>
    <source>
        <strain evidence="5">CECT 4293</strain>
    </source>
</reference>